<dbReference type="EMBL" id="OX451738">
    <property type="protein sequence ID" value="CAI8605033.1"/>
    <property type="molecule type" value="Genomic_DNA"/>
</dbReference>
<protein>
    <submittedName>
        <fullName evidence="1">Uncharacterized protein</fullName>
    </submittedName>
</protein>
<dbReference type="Proteomes" id="UP001157006">
    <property type="component" value="Chromosome 3"/>
</dbReference>
<reference evidence="1 2" key="1">
    <citation type="submission" date="2023-01" db="EMBL/GenBank/DDBJ databases">
        <authorList>
            <person name="Kreplak J."/>
        </authorList>
    </citation>
    <scope>NUCLEOTIDE SEQUENCE [LARGE SCALE GENOMIC DNA]</scope>
</reference>
<proteinExistence type="predicted"/>
<sequence>MVLMSAGIIFQRALRNIYRPIFEAADWETNGEVVELVIGVDCLNLNQLYQIRVCKTSDSNNFKDCPYQGNCPRVFRYVKYKVNEKPTPQSLIPKNIILIIPTIGKGMNSKVGAKISQVGPKPTGVAGLNGRVYGRVYGRGSYATTLKDGSAKGWIYFHGDRWRLRTSEPISQKVSPLKVLDNVNLLHKSNKSYPPLCCNKDSELKSSNTSLGDCSRSFSGFSFPDEDSLTHDRPFSTLEVLEVRIPPRIDSFMSSPESNLIEDDLDSPDSTFEDDQHPGYDCSVKGAPELNTKSDDAFFGNFKDGWRLGTSELDFLSQKVSASKVLHNVNLLHKSYKPPLCRNNDKLWESYFYLEPRLIHDVQIPKDSELKSSNTSLEDYSSSIFGFSFPDEDSLITYDGPFSTLEVLEVRIPPSFMSSPESNLIDDDLDSPDSTFEMIKSLIESVLGGDDYEDDYYDFDKDNSSMAELVQHGMSA</sequence>
<keyword evidence="2" id="KW-1185">Reference proteome</keyword>
<evidence type="ECO:0000313" key="2">
    <source>
        <dbReference type="Proteomes" id="UP001157006"/>
    </source>
</evidence>
<evidence type="ECO:0000313" key="1">
    <source>
        <dbReference type="EMBL" id="CAI8605033.1"/>
    </source>
</evidence>
<gene>
    <name evidence="1" type="ORF">VFH_III162920</name>
</gene>
<name>A0AAV1A5S4_VICFA</name>
<accession>A0AAV1A5S4</accession>
<dbReference type="AlphaFoldDB" id="A0AAV1A5S4"/>
<organism evidence="1 2">
    <name type="scientific">Vicia faba</name>
    <name type="common">Broad bean</name>
    <name type="synonym">Faba vulgaris</name>
    <dbReference type="NCBI Taxonomy" id="3906"/>
    <lineage>
        <taxon>Eukaryota</taxon>
        <taxon>Viridiplantae</taxon>
        <taxon>Streptophyta</taxon>
        <taxon>Embryophyta</taxon>
        <taxon>Tracheophyta</taxon>
        <taxon>Spermatophyta</taxon>
        <taxon>Magnoliopsida</taxon>
        <taxon>eudicotyledons</taxon>
        <taxon>Gunneridae</taxon>
        <taxon>Pentapetalae</taxon>
        <taxon>rosids</taxon>
        <taxon>fabids</taxon>
        <taxon>Fabales</taxon>
        <taxon>Fabaceae</taxon>
        <taxon>Papilionoideae</taxon>
        <taxon>50 kb inversion clade</taxon>
        <taxon>NPAAA clade</taxon>
        <taxon>Hologalegina</taxon>
        <taxon>IRL clade</taxon>
        <taxon>Fabeae</taxon>
        <taxon>Vicia</taxon>
    </lineage>
</organism>